<keyword evidence="8" id="KW-0833">Ubl conjugation pathway</keyword>
<evidence type="ECO:0000313" key="16">
    <source>
        <dbReference type="Proteomes" id="UP000069940"/>
    </source>
</evidence>
<dbReference type="InterPro" id="IPR026846">
    <property type="entry name" value="Nse2(Mms21)"/>
</dbReference>
<dbReference type="Gene3D" id="3.30.40.10">
    <property type="entry name" value="Zinc/RING finger domain, C3HC4 (zinc finger)"/>
    <property type="match status" value="1"/>
</dbReference>
<keyword evidence="5" id="KW-0808">Transferase</keyword>
<dbReference type="RefSeq" id="XP_019547754.2">
    <property type="nucleotide sequence ID" value="XM_019692209.3"/>
</dbReference>
<dbReference type="InterPro" id="IPR004181">
    <property type="entry name" value="Znf_MIZ"/>
</dbReference>
<evidence type="ECO:0000259" key="14">
    <source>
        <dbReference type="PROSITE" id="PS51044"/>
    </source>
</evidence>
<keyword evidence="16" id="KW-1185">Reference proteome</keyword>
<dbReference type="Proteomes" id="UP000069940">
    <property type="component" value="Unassembled WGS sequence"/>
</dbReference>
<keyword evidence="10" id="KW-0539">Nucleus</keyword>
<keyword evidence="6" id="KW-0479">Metal-binding</keyword>
<keyword evidence="9" id="KW-0862">Zinc</keyword>
<evidence type="ECO:0000256" key="5">
    <source>
        <dbReference type="ARBA" id="ARBA00022679"/>
    </source>
</evidence>
<reference evidence="16" key="1">
    <citation type="journal article" date="2015" name="Proc. Natl. Acad. Sci. U.S.A.">
        <title>Genome sequence of the Asian Tiger mosquito, Aedes albopictus, reveals insights into its biology, genetics, and evolution.</title>
        <authorList>
            <person name="Chen X.G."/>
            <person name="Jiang X."/>
            <person name="Gu J."/>
            <person name="Xu M."/>
            <person name="Wu Y."/>
            <person name="Deng Y."/>
            <person name="Zhang C."/>
            <person name="Bonizzoni M."/>
            <person name="Dermauw W."/>
            <person name="Vontas J."/>
            <person name="Armbruster P."/>
            <person name="Huang X."/>
            <person name="Yang Y."/>
            <person name="Zhang H."/>
            <person name="He W."/>
            <person name="Peng H."/>
            <person name="Liu Y."/>
            <person name="Wu K."/>
            <person name="Chen J."/>
            <person name="Lirakis M."/>
            <person name="Topalis P."/>
            <person name="Van Leeuwen T."/>
            <person name="Hall A.B."/>
            <person name="Jiang X."/>
            <person name="Thorpe C."/>
            <person name="Mueller R.L."/>
            <person name="Sun C."/>
            <person name="Waterhouse R.M."/>
            <person name="Yan G."/>
            <person name="Tu Z.J."/>
            <person name="Fang X."/>
            <person name="James A.A."/>
        </authorList>
    </citation>
    <scope>NUCLEOTIDE SEQUENCE [LARGE SCALE GENOMIC DNA]</scope>
    <source>
        <strain evidence="16">Foshan</strain>
    </source>
</reference>
<dbReference type="PROSITE" id="PS51044">
    <property type="entry name" value="ZF_SP_RING"/>
    <property type="match status" value="1"/>
</dbReference>
<evidence type="ECO:0000256" key="7">
    <source>
        <dbReference type="ARBA" id="ARBA00022771"/>
    </source>
</evidence>
<dbReference type="EnsemblMetazoa" id="AALFPA23_024223.R36113">
    <property type="protein sequence ID" value="AALFPA23_024223.P36113"/>
    <property type="gene ID" value="AALFPA23_024223"/>
</dbReference>
<evidence type="ECO:0000256" key="4">
    <source>
        <dbReference type="ARBA" id="ARBA00020923"/>
    </source>
</evidence>
<evidence type="ECO:0000256" key="8">
    <source>
        <dbReference type="ARBA" id="ARBA00022786"/>
    </source>
</evidence>
<sequence length="202" mass="23185">MADMFSNNLDKIFESITSTVKLAKDYGTADQKNIKIYGALAEKLVTIEQKFNGHKKALQESSKEVTLEEFDRRYQSSLPTSKSNVKQLKRYKEYITHTGSILDVDGLPGSSATNDDDEEMQMEDAVQEMDPITKLPLEIPVRNRLCQHVYEKSAIEGLLKKNPRTRCPAMGCPSNEYVTLADLQEDKQLRQILMQRRERDYM</sequence>
<dbReference type="PANTHER" id="PTHR21330">
    <property type="entry name" value="E3 SUMO-PROTEIN LIGASE NSE2"/>
    <property type="match status" value="1"/>
</dbReference>
<organism evidence="15 16">
    <name type="scientific">Aedes albopictus</name>
    <name type="common">Asian tiger mosquito</name>
    <name type="synonym">Stegomyia albopicta</name>
    <dbReference type="NCBI Taxonomy" id="7160"/>
    <lineage>
        <taxon>Eukaryota</taxon>
        <taxon>Metazoa</taxon>
        <taxon>Ecdysozoa</taxon>
        <taxon>Arthropoda</taxon>
        <taxon>Hexapoda</taxon>
        <taxon>Insecta</taxon>
        <taxon>Pterygota</taxon>
        <taxon>Neoptera</taxon>
        <taxon>Endopterygota</taxon>
        <taxon>Diptera</taxon>
        <taxon>Nematocera</taxon>
        <taxon>Culicoidea</taxon>
        <taxon>Culicidae</taxon>
        <taxon>Culicinae</taxon>
        <taxon>Aedini</taxon>
        <taxon>Aedes</taxon>
        <taxon>Stegomyia</taxon>
    </lineage>
</organism>
<evidence type="ECO:0000256" key="9">
    <source>
        <dbReference type="ARBA" id="ARBA00022833"/>
    </source>
</evidence>
<comment type="similarity">
    <text evidence="3">Belongs to the NSE2 family.</text>
</comment>
<evidence type="ECO:0000256" key="1">
    <source>
        <dbReference type="ARBA" id="ARBA00004123"/>
    </source>
</evidence>
<evidence type="ECO:0000256" key="11">
    <source>
        <dbReference type="ARBA" id="ARBA00031731"/>
    </source>
</evidence>
<evidence type="ECO:0000256" key="2">
    <source>
        <dbReference type="ARBA" id="ARBA00004718"/>
    </source>
</evidence>
<evidence type="ECO:0000256" key="12">
    <source>
        <dbReference type="ARBA" id="ARBA00032533"/>
    </source>
</evidence>
<dbReference type="InterPro" id="IPR013083">
    <property type="entry name" value="Znf_RING/FYVE/PHD"/>
</dbReference>
<dbReference type="Pfam" id="PF11789">
    <property type="entry name" value="zf-Nse"/>
    <property type="match status" value="1"/>
</dbReference>
<dbReference type="SUPFAM" id="SSF57850">
    <property type="entry name" value="RING/U-box"/>
    <property type="match status" value="1"/>
</dbReference>
<name>A0ABM2A3Y9_AEDAL</name>
<accession>A0ABM2A3Y9</accession>
<keyword evidence="7 13" id="KW-0863">Zinc-finger</keyword>
<dbReference type="CDD" id="cd16651">
    <property type="entry name" value="SPL-RING_NSE2"/>
    <property type="match status" value="1"/>
</dbReference>
<comment type="subcellular location">
    <subcellularLocation>
        <location evidence="1">Nucleus</location>
    </subcellularLocation>
</comment>
<dbReference type="PANTHER" id="PTHR21330:SF1">
    <property type="entry name" value="E3 SUMO-PROTEIN LIGASE NSE2"/>
    <property type="match status" value="1"/>
</dbReference>
<comment type="pathway">
    <text evidence="2">Protein modification; protein sumoylation.</text>
</comment>
<dbReference type="GeneID" id="109418045"/>
<evidence type="ECO:0000256" key="6">
    <source>
        <dbReference type="ARBA" id="ARBA00022723"/>
    </source>
</evidence>
<evidence type="ECO:0000256" key="3">
    <source>
        <dbReference type="ARBA" id="ARBA00008212"/>
    </source>
</evidence>
<evidence type="ECO:0000256" key="13">
    <source>
        <dbReference type="PROSITE-ProRule" id="PRU00452"/>
    </source>
</evidence>
<proteinExistence type="inferred from homology"/>
<evidence type="ECO:0000313" key="15">
    <source>
        <dbReference type="EnsemblMetazoa" id="AALFPA23_024223.P36113"/>
    </source>
</evidence>
<protein>
    <recommendedName>
        <fullName evidence="4">E3 SUMO-protein ligase NSE2</fullName>
    </recommendedName>
    <alternativeName>
        <fullName evidence="11">E3 SUMO-protein transferase NSE2</fullName>
    </alternativeName>
    <alternativeName>
        <fullName evidence="12">Non-structural maintenance of chromosomes element 2 homolog</fullName>
    </alternativeName>
</protein>
<evidence type="ECO:0000256" key="10">
    <source>
        <dbReference type="ARBA" id="ARBA00023242"/>
    </source>
</evidence>
<reference evidence="15" key="2">
    <citation type="submission" date="2025-05" db="UniProtKB">
        <authorList>
            <consortium name="EnsemblMetazoa"/>
        </authorList>
    </citation>
    <scope>IDENTIFICATION</scope>
    <source>
        <strain evidence="15">Foshan</strain>
    </source>
</reference>
<feature type="domain" description="SP-RING-type" evidence="14">
    <location>
        <begin position="115"/>
        <end position="198"/>
    </location>
</feature>